<comment type="caution">
    <text evidence="2">The sequence shown here is derived from an EMBL/GenBank/DDBJ whole genome shotgun (WGS) entry which is preliminary data.</text>
</comment>
<keyword evidence="3" id="KW-1185">Reference proteome</keyword>
<gene>
    <name evidence="2" type="ORF">DCC88_09670</name>
</gene>
<dbReference type="EMBL" id="QOVW01000082">
    <property type="protein sequence ID" value="RDB35550.1"/>
    <property type="molecule type" value="Genomic_DNA"/>
</dbReference>
<dbReference type="Proteomes" id="UP000253934">
    <property type="component" value="Unassembled WGS sequence"/>
</dbReference>
<reference evidence="2" key="1">
    <citation type="submission" date="2018-04" db="EMBL/GenBank/DDBJ databases">
        <title>Draft genome sequence of the Candidatus Spirobacillus cienkowskii, a pathogen of freshwater Daphnia species, reconstructed from hemolymph metagenomic reads.</title>
        <authorList>
            <person name="Bresciani L."/>
            <person name="Lemos L.N."/>
            <person name="Wale N."/>
            <person name="Lin J.Y."/>
            <person name="Fernandes G.R."/>
            <person name="Duffy M.A."/>
            <person name="Rodrigues J.M."/>
        </authorList>
    </citation>
    <scope>NUCLEOTIDE SEQUENCE [LARGE SCALE GENOMIC DNA]</scope>
    <source>
        <strain evidence="2">Binning01</strain>
    </source>
</reference>
<organism evidence="2 3">
    <name type="scientific">Spirobacillus cienkowskii</name>
    <dbReference type="NCBI Taxonomy" id="495820"/>
    <lineage>
        <taxon>Bacteria</taxon>
        <taxon>Pseudomonadati</taxon>
        <taxon>Bdellovibrionota</taxon>
        <taxon>Oligoflexia</taxon>
        <taxon>Silvanigrellales</taxon>
        <taxon>Spirobacillus</taxon>
    </lineage>
</organism>
<feature type="chain" id="PRO_5016900810" evidence="1">
    <location>
        <begin position="23"/>
        <end position="194"/>
    </location>
</feature>
<dbReference type="AlphaFoldDB" id="A0A369KQA4"/>
<keyword evidence="1" id="KW-0732">Signal</keyword>
<evidence type="ECO:0000313" key="3">
    <source>
        <dbReference type="Proteomes" id="UP000253934"/>
    </source>
</evidence>
<accession>A0A369KQA4</accession>
<feature type="signal peptide" evidence="1">
    <location>
        <begin position="1"/>
        <end position="22"/>
    </location>
</feature>
<name>A0A369KQA4_9BACT</name>
<evidence type="ECO:0000256" key="1">
    <source>
        <dbReference type="SAM" id="SignalP"/>
    </source>
</evidence>
<proteinExistence type="predicted"/>
<sequence>MRLRYQYLALAKIFCIMLPSFLNSCHSAKEIHLPSVPPLATDGDYVFIPKTRLWFDVYDEGQWRFITQGTDYIDGSHLNSLSSIWVYQFMPLEIVVLDNPQVAMQARFAFSQGDGLMFKKTTVFLPFNEAVVTDDFDGLLPICNENEFRAIVRIISPLKYIGILNNEIMNATNQNVLHSWFSLGNVVCLKVVKK</sequence>
<evidence type="ECO:0000313" key="2">
    <source>
        <dbReference type="EMBL" id="RDB35550.1"/>
    </source>
</evidence>
<protein>
    <submittedName>
        <fullName evidence="2">Uncharacterized protein</fullName>
    </submittedName>
</protein>